<evidence type="ECO:0000256" key="3">
    <source>
        <dbReference type="ARBA" id="ARBA00022801"/>
    </source>
</evidence>
<keyword evidence="6 7" id="KW-0326">Glycosidase</keyword>
<dbReference type="InterPro" id="IPR011583">
    <property type="entry name" value="Chitinase_II/V-like_cat"/>
</dbReference>
<keyword evidence="5" id="KW-1015">Disulfide bond</keyword>
<dbReference type="PANTHER" id="PTHR11177:SF317">
    <property type="entry name" value="CHITINASE 12-RELATED"/>
    <property type="match status" value="1"/>
</dbReference>
<keyword evidence="11" id="KW-1185">Reference proteome</keyword>
<protein>
    <submittedName>
        <fullName evidence="10">CHIA-like protein</fullName>
    </submittedName>
</protein>
<feature type="domain" description="Chitinase II/V-like catalytic" evidence="9">
    <location>
        <begin position="33"/>
        <end position="370"/>
    </location>
</feature>
<proteinExistence type="inferred from homology"/>
<dbReference type="InterPro" id="IPR050314">
    <property type="entry name" value="Glycosyl_Hydrlase_18"/>
</dbReference>
<dbReference type="Pfam" id="PF01607">
    <property type="entry name" value="CBM_14"/>
    <property type="match status" value="1"/>
</dbReference>
<keyword evidence="4" id="KW-0146">Chitin degradation</keyword>
<dbReference type="SUPFAM" id="SSF54556">
    <property type="entry name" value="Chitinase insertion domain"/>
    <property type="match status" value="1"/>
</dbReference>
<dbReference type="InterPro" id="IPR036508">
    <property type="entry name" value="Chitin-bd_dom_sf"/>
</dbReference>
<dbReference type="InterPro" id="IPR029070">
    <property type="entry name" value="Chitinase_insertion_sf"/>
</dbReference>
<gene>
    <name evidence="10" type="ORF">MAR_027418</name>
</gene>
<dbReference type="InterPro" id="IPR014756">
    <property type="entry name" value="Ig_E-set"/>
</dbReference>
<evidence type="ECO:0000256" key="2">
    <source>
        <dbReference type="ARBA" id="ARBA00022669"/>
    </source>
</evidence>
<dbReference type="SUPFAM" id="SSF51445">
    <property type="entry name" value="(Trans)glycosidases"/>
    <property type="match status" value="1"/>
</dbReference>
<keyword evidence="2" id="KW-0147">Chitin-binding</keyword>
<evidence type="ECO:0000256" key="8">
    <source>
        <dbReference type="SAM" id="MobiDB-lite"/>
    </source>
</evidence>
<dbReference type="EMBL" id="CP111019">
    <property type="protein sequence ID" value="WAR13238.1"/>
    <property type="molecule type" value="Genomic_DNA"/>
</dbReference>
<name>A0ABY7EXI9_MYAAR</name>
<sequence>NCRQDNDKQNMDDNRCHSADGTHDETAPAHGTYKRVCYYTNWSQYRSPPGRFTPDDIDPRLCTHIIFAFAKVVNSEMHTIEWNDIQMFEKLNALKNRNPGLKTLIAVGGWNAASNEFTKMVSSVAFRRKFVLSALAFISRYGFDGLDLDWEYPGQRGGKLSDKRNLVKLLQHLHRAFTPKHYLLTAAVPAGKKNVDVGYDVPQLAKYLDFINVMTYDLHGGWERQTGLNSPLYPRTGETGAERELNMQWAANYWVAKGAPRHKLVIGLALYGRSFALTSPARTDVGAPATGPGPKGRYTGEAGFLAYYEICAMQESGKGRTIWQAEQHTPYYVNGNLWVGFDNKRSITEKVKWLMDNKFGGAMVWSLDLDDFRRTCRTSIERYPLLSTVNRLLASGQQPTTPDRRIETTTSRQKNHTVVTTTSSSTTTIHSKTEFTCTGKTDGYYADPSSCKRFYRCIFQRKYEFSCPESCHSAGGQHGLKASQGLTETVETVVRVIYQLFTVNVSLTGKNVSYTQSAGERPFEVGLSQVGGQRVRVYMRVLDKKDGMYLITFRIYETLRDLQITITKDDKQLGDSPFSLTGAA</sequence>
<dbReference type="Gene3D" id="3.20.20.80">
    <property type="entry name" value="Glycosidases"/>
    <property type="match status" value="1"/>
</dbReference>
<dbReference type="Gene3D" id="2.60.40.10">
    <property type="entry name" value="Immunoglobulins"/>
    <property type="match status" value="1"/>
</dbReference>
<feature type="region of interest" description="Disordered" evidence="8">
    <location>
        <begin position="396"/>
        <end position="415"/>
    </location>
</feature>
<evidence type="ECO:0000259" key="9">
    <source>
        <dbReference type="SMART" id="SM00636"/>
    </source>
</evidence>
<dbReference type="Gene3D" id="2.170.140.10">
    <property type="entry name" value="Chitin binding domain"/>
    <property type="match status" value="1"/>
</dbReference>
<comment type="similarity">
    <text evidence="1">Belongs to the glycosyl hydrolase 18 family. Chitinase class II subfamily.</text>
</comment>
<evidence type="ECO:0000313" key="11">
    <source>
        <dbReference type="Proteomes" id="UP001164746"/>
    </source>
</evidence>
<dbReference type="SUPFAM" id="SSF57625">
    <property type="entry name" value="Invertebrate chitin-binding proteins"/>
    <property type="match status" value="1"/>
</dbReference>
<dbReference type="Pfam" id="PF00704">
    <property type="entry name" value="Glyco_hydro_18"/>
    <property type="match status" value="1"/>
</dbReference>
<dbReference type="InterPro" id="IPR017853">
    <property type="entry name" value="GH"/>
</dbReference>
<organism evidence="10 11">
    <name type="scientific">Mya arenaria</name>
    <name type="common">Soft-shell clam</name>
    <dbReference type="NCBI Taxonomy" id="6604"/>
    <lineage>
        <taxon>Eukaryota</taxon>
        <taxon>Metazoa</taxon>
        <taxon>Spiralia</taxon>
        <taxon>Lophotrochozoa</taxon>
        <taxon>Mollusca</taxon>
        <taxon>Bivalvia</taxon>
        <taxon>Autobranchia</taxon>
        <taxon>Heteroconchia</taxon>
        <taxon>Euheterodonta</taxon>
        <taxon>Imparidentia</taxon>
        <taxon>Neoheterodontei</taxon>
        <taxon>Myida</taxon>
        <taxon>Myoidea</taxon>
        <taxon>Myidae</taxon>
        <taxon>Mya</taxon>
    </lineage>
</organism>
<dbReference type="InterPro" id="IPR001223">
    <property type="entry name" value="Glyco_hydro18_cat"/>
</dbReference>
<dbReference type="Proteomes" id="UP001164746">
    <property type="component" value="Chromosome 8"/>
</dbReference>
<reference evidence="10" key="1">
    <citation type="submission" date="2022-11" db="EMBL/GenBank/DDBJ databases">
        <title>Centuries of genome instability and evolution in soft-shell clam transmissible cancer (bioRxiv).</title>
        <authorList>
            <person name="Hart S.F.M."/>
            <person name="Yonemitsu M.A."/>
            <person name="Giersch R.M."/>
            <person name="Beal B.F."/>
            <person name="Arriagada G."/>
            <person name="Davis B.W."/>
            <person name="Ostrander E.A."/>
            <person name="Goff S.P."/>
            <person name="Metzger M.J."/>
        </authorList>
    </citation>
    <scope>NUCLEOTIDE SEQUENCE</scope>
    <source>
        <strain evidence="10">MELC-2E11</strain>
        <tissue evidence="10">Siphon/mantle</tissue>
    </source>
</reference>
<keyword evidence="4" id="KW-0624">Polysaccharide degradation</keyword>
<evidence type="ECO:0000256" key="1">
    <source>
        <dbReference type="ARBA" id="ARBA00009121"/>
    </source>
</evidence>
<dbReference type="InterPro" id="IPR002557">
    <property type="entry name" value="Chitin-bd_dom"/>
</dbReference>
<evidence type="ECO:0000256" key="6">
    <source>
        <dbReference type="ARBA" id="ARBA00023295"/>
    </source>
</evidence>
<evidence type="ECO:0000256" key="7">
    <source>
        <dbReference type="RuleBase" id="RU000489"/>
    </source>
</evidence>
<dbReference type="SMART" id="SM00636">
    <property type="entry name" value="Glyco_18"/>
    <property type="match status" value="1"/>
</dbReference>
<dbReference type="CDD" id="cd02872">
    <property type="entry name" value="GH18_chitolectin_chitotriosidase"/>
    <property type="match status" value="1"/>
</dbReference>
<keyword evidence="3 7" id="KW-0378">Hydrolase</keyword>
<keyword evidence="4" id="KW-0119">Carbohydrate metabolism</keyword>
<evidence type="ECO:0000313" key="10">
    <source>
        <dbReference type="EMBL" id="WAR13238.1"/>
    </source>
</evidence>
<dbReference type="PANTHER" id="PTHR11177">
    <property type="entry name" value="CHITINASE"/>
    <property type="match status" value="1"/>
</dbReference>
<dbReference type="Gene3D" id="3.10.50.10">
    <property type="match status" value="1"/>
</dbReference>
<dbReference type="InterPro" id="IPR013783">
    <property type="entry name" value="Ig-like_fold"/>
</dbReference>
<dbReference type="SUPFAM" id="SSF81296">
    <property type="entry name" value="E set domains"/>
    <property type="match status" value="1"/>
</dbReference>
<feature type="region of interest" description="Disordered" evidence="8">
    <location>
        <begin position="1"/>
        <end position="27"/>
    </location>
</feature>
<dbReference type="PROSITE" id="PS01095">
    <property type="entry name" value="GH18_1"/>
    <property type="match status" value="1"/>
</dbReference>
<evidence type="ECO:0000256" key="4">
    <source>
        <dbReference type="ARBA" id="ARBA00023024"/>
    </source>
</evidence>
<feature type="non-terminal residue" evidence="10">
    <location>
        <position position="584"/>
    </location>
</feature>
<dbReference type="InterPro" id="IPR001579">
    <property type="entry name" value="Glyco_hydro_18_chit_AS"/>
</dbReference>
<accession>A0ABY7EXI9</accession>
<evidence type="ECO:0000256" key="5">
    <source>
        <dbReference type="ARBA" id="ARBA00023157"/>
    </source>
</evidence>